<protein>
    <submittedName>
        <fullName evidence="1">Uncharacterized protein</fullName>
    </submittedName>
</protein>
<dbReference type="EMBL" id="CAJOBH010031978">
    <property type="protein sequence ID" value="CAF4282036.1"/>
    <property type="molecule type" value="Genomic_DNA"/>
</dbReference>
<comment type="caution">
    <text evidence="1">The sequence shown here is derived from an EMBL/GenBank/DDBJ whole genome shotgun (WGS) entry which is preliminary data.</text>
</comment>
<reference evidence="1" key="1">
    <citation type="submission" date="2021-02" db="EMBL/GenBank/DDBJ databases">
        <authorList>
            <person name="Nowell W R."/>
        </authorList>
    </citation>
    <scope>NUCLEOTIDE SEQUENCE</scope>
</reference>
<feature type="non-terminal residue" evidence="1">
    <location>
        <position position="1"/>
    </location>
</feature>
<organism evidence="1 2">
    <name type="scientific">Rotaria magnacalcarata</name>
    <dbReference type="NCBI Taxonomy" id="392030"/>
    <lineage>
        <taxon>Eukaryota</taxon>
        <taxon>Metazoa</taxon>
        <taxon>Spiralia</taxon>
        <taxon>Gnathifera</taxon>
        <taxon>Rotifera</taxon>
        <taxon>Eurotatoria</taxon>
        <taxon>Bdelloidea</taxon>
        <taxon>Philodinida</taxon>
        <taxon>Philodinidae</taxon>
        <taxon>Rotaria</taxon>
    </lineage>
</organism>
<name>A0A8S2TCW5_9BILA</name>
<sequence>FHEKDSESQRIAIENLSKYLLRKTYITNILIDDFKKCFEFQMISSHLLIVLVDQLSLAIKECYHAAPDSLLHLLLTGCNHSIPSVAITSIDTIAYLYRLYYVKDPYPSPTRSRLDTVPRIILHTAIKHPDLIVRVESQTRFFENIIFEHYRIDERTRQFFIFAQSDLGDEGVKNFGQLLHIQSELRSLLHKALVKCCTTTEKSLNKMSTSEDEEEDLTPDLEELDHENDNDERTTLNQILQKISDSEFGALLGPGQIKTALIDRLVDVLVDAINKGDTTTMGKWAMRALVPIVGSNEQQLEHIITHDLFGKTKTSWWSTDGSASPHRWLLLSHIVKYAPSTRTMFNILQQIIKVILRHFPNPKNTDEPMKSFDEISNDIQMRANQLKFLSRSTNCIHVQRHGKSFMNENDDDDDDNEDADDEDRIDTINLLMKFLLKLIKDVFIFPNNEIGRHYLQLQASIEVLRMLEIPEVFHSFAPTDYVELFTAATHQNSHVRHRFLQRILNKVAQWKLSVLFLGFTIAVPNDDDDVLTGKNLKSVMERLYLLASKGSGTVDK</sequence>
<gene>
    <name evidence="1" type="ORF">BYL167_LOCUS26746</name>
</gene>
<accession>A0A8S2TCW5</accession>
<evidence type="ECO:0000313" key="2">
    <source>
        <dbReference type="Proteomes" id="UP000681967"/>
    </source>
</evidence>
<dbReference type="InterPro" id="IPR016024">
    <property type="entry name" value="ARM-type_fold"/>
</dbReference>
<dbReference type="AlphaFoldDB" id="A0A8S2TCW5"/>
<dbReference type="Pfam" id="PF20168">
    <property type="entry name" value="PDS5"/>
    <property type="match status" value="1"/>
</dbReference>
<proteinExistence type="predicted"/>
<dbReference type="SUPFAM" id="SSF48371">
    <property type="entry name" value="ARM repeat"/>
    <property type="match status" value="1"/>
</dbReference>
<evidence type="ECO:0000313" key="1">
    <source>
        <dbReference type="EMBL" id="CAF4282036.1"/>
    </source>
</evidence>
<dbReference type="Proteomes" id="UP000681967">
    <property type="component" value="Unassembled WGS sequence"/>
</dbReference>